<evidence type="ECO:0000256" key="5">
    <source>
        <dbReference type="RuleBase" id="RU367124"/>
    </source>
</evidence>
<organism evidence="6 7">
    <name type="scientific">Phytophthora rubi</name>
    <dbReference type="NCBI Taxonomy" id="129364"/>
    <lineage>
        <taxon>Eukaryota</taxon>
        <taxon>Sar</taxon>
        <taxon>Stramenopiles</taxon>
        <taxon>Oomycota</taxon>
        <taxon>Peronosporomycetes</taxon>
        <taxon>Peronosporales</taxon>
        <taxon>Peronosporaceae</taxon>
        <taxon>Phytophthora</taxon>
    </lineage>
</organism>
<dbReference type="Proteomes" id="UP000429607">
    <property type="component" value="Unassembled WGS sequence"/>
</dbReference>
<evidence type="ECO:0000313" key="6">
    <source>
        <dbReference type="EMBL" id="KAE8983756.1"/>
    </source>
</evidence>
<comment type="domain">
    <text evidence="5">The RxLR-dEER motif acts to carry the protein into the host cell cytoplasm through binding to cell surface phosphatidylinositol-3-phosphate.</text>
</comment>
<gene>
    <name evidence="6" type="ORF">PR001_g23366</name>
</gene>
<feature type="signal peptide" evidence="5">
    <location>
        <begin position="1"/>
        <end position="20"/>
    </location>
</feature>
<comment type="subcellular location">
    <subcellularLocation>
        <location evidence="1 5">Secreted</location>
    </subcellularLocation>
</comment>
<dbReference type="EMBL" id="QXFV01002755">
    <property type="protein sequence ID" value="KAE8983756.1"/>
    <property type="molecule type" value="Genomic_DNA"/>
</dbReference>
<dbReference type="InterPro" id="IPR031825">
    <property type="entry name" value="RXLR"/>
</dbReference>
<dbReference type="GO" id="GO:0005576">
    <property type="term" value="C:extracellular region"/>
    <property type="evidence" value="ECO:0007669"/>
    <property type="project" value="UniProtKB-SubCell"/>
</dbReference>
<evidence type="ECO:0000256" key="4">
    <source>
        <dbReference type="ARBA" id="ARBA00022729"/>
    </source>
</evidence>
<evidence type="ECO:0000313" key="7">
    <source>
        <dbReference type="Proteomes" id="UP000429607"/>
    </source>
</evidence>
<comment type="caution">
    <text evidence="6">The sequence shown here is derived from an EMBL/GenBank/DDBJ whole genome shotgun (WGS) entry which is preliminary data.</text>
</comment>
<sequence length="209" mass="23493">MRFSSLLAIATGFLLASSEAFSLETSAKLSTENFGTRFLRTDATTNDDEERGVKVTLSTPVKMNFAGHLRDSDETTKWLQMWLLKGDSEASVAAKLGVNGLEKATAKKHANWGAYAKYLHMQKRAGKPNYFAHFGTGYQSEKKTKDVVWRWAVEGQTEAYAAGLLGMSKLSKDQYKLHWNYNAYEEFLKAQEKMADLRKKFGGRVNLAQ</sequence>
<feature type="chain" id="PRO_5028509195" description="RxLR effector protein" evidence="5">
    <location>
        <begin position="21"/>
        <end position="209"/>
    </location>
</feature>
<keyword evidence="3 5" id="KW-0964">Secreted</keyword>
<comment type="function">
    <text evidence="5">Effector that suppresses plant defense responses during pathogen infection.</text>
</comment>
<comment type="similarity">
    <text evidence="2 5">Belongs to the RxLR effector family.</text>
</comment>
<evidence type="ECO:0000256" key="1">
    <source>
        <dbReference type="ARBA" id="ARBA00004613"/>
    </source>
</evidence>
<name>A0A6A3ILD5_9STRA</name>
<proteinExistence type="inferred from homology"/>
<protein>
    <recommendedName>
        <fullName evidence="5">RxLR effector protein</fullName>
    </recommendedName>
</protein>
<evidence type="ECO:0000256" key="3">
    <source>
        <dbReference type="ARBA" id="ARBA00022525"/>
    </source>
</evidence>
<dbReference type="AlphaFoldDB" id="A0A6A3ILD5"/>
<keyword evidence="4 5" id="KW-0732">Signal</keyword>
<evidence type="ECO:0000256" key="2">
    <source>
        <dbReference type="ARBA" id="ARBA00010400"/>
    </source>
</evidence>
<accession>A0A6A3ILD5</accession>
<dbReference type="Pfam" id="PF16810">
    <property type="entry name" value="RXLR"/>
    <property type="match status" value="1"/>
</dbReference>
<reference evidence="6 7" key="1">
    <citation type="submission" date="2018-09" db="EMBL/GenBank/DDBJ databases">
        <title>Genomic investigation of the strawberry pathogen Phytophthora fragariae indicates pathogenicity is determined by transcriptional variation in three key races.</title>
        <authorList>
            <person name="Adams T.M."/>
            <person name="Armitage A.D."/>
            <person name="Sobczyk M.K."/>
            <person name="Bates H.J."/>
            <person name="Dunwell J.M."/>
            <person name="Nellist C.F."/>
            <person name="Harrison R.J."/>
        </authorList>
    </citation>
    <scope>NUCLEOTIDE SEQUENCE [LARGE SCALE GENOMIC DNA]</scope>
    <source>
        <strain evidence="6 7">SCRP249</strain>
    </source>
</reference>